<keyword evidence="7 8" id="KW-0472">Membrane</keyword>
<dbReference type="NCBIfam" id="TIGR04178">
    <property type="entry name" value="exo_archaeo"/>
    <property type="match status" value="1"/>
</dbReference>
<feature type="transmembrane region" description="Helical" evidence="8">
    <location>
        <begin position="84"/>
        <end position="102"/>
    </location>
</feature>
<accession>A0ABW9W5D0</accession>
<dbReference type="InterPro" id="IPR017544">
    <property type="entry name" value="Exosortase-2"/>
</dbReference>
<protein>
    <submittedName>
        <fullName evidence="9">Exosortase B</fullName>
    </submittedName>
</protein>
<dbReference type="Proteomes" id="UP000642144">
    <property type="component" value="Unassembled WGS sequence"/>
</dbReference>
<proteinExistence type="predicted"/>
<sequence>MAANLSLQWAERWRRVRQHDRLTLPLLVIFAGIIAMYGPTTVELFHGVWSTDRNAHGPIVLAVGLWFLYFKGRSALQQQMPVQPAPLLGWLTLSLGLALFVLGRSQSFYLLEVGSFIPVLLGTVLLLCGKNIARHLWFGFVFLIFMVPLPTTIVDTLTQPLKIAVSYSAENLLYFFDYPVARAGVILTIGQYQLLVADACSGLNSLFTLEALGLLYLNVMRHESAVRNCVLALLIVPISFASNVTRVIVLSLITYHLGDAAGQGFLHGFSGMVLFLTALMLIISLDTFLRWITASWPRWRGRSVVEQTP</sequence>
<dbReference type="InterPro" id="IPR019127">
    <property type="entry name" value="Exosortase"/>
</dbReference>
<dbReference type="NCBIfam" id="TIGR02602">
    <property type="entry name" value="8TM_EpsH"/>
    <property type="match status" value="1"/>
</dbReference>
<feature type="transmembrane region" description="Helical" evidence="8">
    <location>
        <begin position="136"/>
        <end position="154"/>
    </location>
</feature>
<evidence type="ECO:0000256" key="2">
    <source>
        <dbReference type="ARBA" id="ARBA00022475"/>
    </source>
</evidence>
<evidence type="ECO:0000256" key="7">
    <source>
        <dbReference type="ARBA" id="ARBA00023136"/>
    </source>
</evidence>
<keyword evidence="6 8" id="KW-1133">Transmembrane helix</keyword>
<evidence type="ECO:0000313" key="9">
    <source>
        <dbReference type="EMBL" id="MYN29080.1"/>
    </source>
</evidence>
<dbReference type="NCBIfam" id="TIGR03113">
    <property type="entry name" value="exosort_XrtB"/>
    <property type="match status" value="1"/>
</dbReference>
<evidence type="ECO:0000313" key="10">
    <source>
        <dbReference type="Proteomes" id="UP000642144"/>
    </source>
</evidence>
<dbReference type="InterPro" id="IPR013426">
    <property type="entry name" value="EpsH-like"/>
</dbReference>
<keyword evidence="3" id="KW-0645">Protease</keyword>
<evidence type="ECO:0000256" key="5">
    <source>
        <dbReference type="ARBA" id="ARBA00022801"/>
    </source>
</evidence>
<comment type="subcellular location">
    <subcellularLocation>
        <location evidence="1">Cell membrane</location>
        <topology evidence="1">Multi-pass membrane protein</topology>
    </subcellularLocation>
</comment>
<feature type="transmembrane region" description="Helical" evidence="8">
    <location>
        <begin position="22"/>
        <end position="40"/>
    </location>
</feature>
<evidence type="ECO:0000256" key="8">
    <source>
        <dbReference type="SAM" id="Phobius"/>
    </source>
</evidence>
<evidence type="ECO:0000256" key="1">
    <source>
        <dbReference type="ARBA" id="ARBA00004651"/>
    </source>
</evidence>
<feature type="transmembrane region" description="Helical" evidence="8">
    <location>
        <begin position="229"/>
        <end position="253"/>
    </location>
</feature>
<keyword evidence="2" id="KW-1003">Cell membrane</keyword>
<dbReference type="EMBL" id="WWCT01000020">
    <property type="protein sequence ID" value="MYN29080.1"/>
    <property type="molecule type" value="Genomic_DNA"/>
</dbReference>
<evidence type="ECO:0000256" key="4">
    <source>
        <dbReference type="ARBA" id="ARBA00022692"/>
    </source>
</evidence>
<keyword evidence="5" id="KW-0378">Hydrolase</keyword>
<feature type="transmembrane region" description="Helical" evidence="8">
    <location>
        <begin position="108"/>
        <end position="129"/>
    </location>
</feature>
<reference evidence="9 10" key="1">
    <citation type="submission" date="2019-12" db="EMBL/GenBank/DDBJ databases">
        <title>Novel species isolated from a subtropical stream in China.</title>
        <authorList>
            <person name="Lu H."/>
        </authorList>
    </citation>
    <scope>NUCLEOTIDE SEQUENCE [LARGE SCALE GENOMIC DNA]</scope>
    <source>
        <strain evidence="9 10">CY42W</strain>
    </source>
</reference>
<feature type="transmembrane region" description="Helical" evidence="8">
    <location>
        <begin position="55"/>
        <end position="72"/>
    </location>
</feature>
<feature type="transmembrane region" description="Helical" evidence="8">
    <location>
        <begin position="194"/>
        <end position="217"/>
    </location>
</feature>
<keyword evidence="4 8" id="KW-0812">Transmembrane</keyword>
<keyword evidence="10" id="KW-1185">Reference proteome</keyword>
<name>A0ABW9W5D0_9BURK</name>
<comment type="caution">
    <text evidence="9">The sequence shown here is derived from an EMBL/GenBank/DDBJ whole genome shotgun (WGS) entry which is preliminary data.</text>
</comment>
<evidence type="ECO:0000256" key="6">
    <source>
        <dbReference type="ARBA" id="ARBA00022989"/>
    </source>
</evidence>
<organism evidence="9 10">
    <name type="scientific">Duganella levis</name>
    <dbReference type="NCBI Taxonomy" id="2692169"/>
    <lineage>
        <taxon>Bacteria</taxon>
        <taxon>Pseudomonadati</taxon>
        <taxon>Pseudomonadota</taxon>
        <taxon>Betaproteobacteria</taxon>
        <taxon>Burkholderiales</taxon>
        <taxon>Oxalobacteraceae</taxon>
        <taxon>Telluria group</taxon>
        <taxon>Duganella</taxon>
    </lineage>
</organism>
<feature type="transmembrane region" description="Helical" evidence="8">
    <location>
        <begin position="265"/>
        <end position="292"/>
    </location>
</feature>
<dbReference type="InterPro" id="IPR026392">
    <property type="entry name" value="Exo/Archaeosortase_dom"/>
</dbReference>
<gene>
    <name evidence="9" type="primary">xrtB</name>
    <name evidence="9" type="ORF">GTP69_21990</name>
</gene>
<dbReference type="Pfam" id="PF09721">
    <property type="entry name" value="Exosortase_EpsH"/>
    <property type="match status" value="1"/>
</dbReference>
<evidence type="ECO:0000256" key="3">
    <source>
        <dbReference type="ARBA" id="ARBA00022670"/>
    </source>
</evidence>